<dbReference type="Pfam" id="PF25137">
    <property type="entry name" value="ADH_Fe_C"/>
    <property type="match status" value="1"/>
</dbReference>
<feature type="domain" description="Fe-containing alcohol dehydrogenase-like C-terminal" evidence="5">
    <location>
        <begin position="190"/>
        <end position="385"/>
    </location>
</feature>
<dbReference type="EC" id="1.1.1.-" evidence="6"/>
<dbReference type="InterPro" id="IPR056798">
    <property type="entry name" value="ADH_Fe_C"/>
</dbReference>
<keyword evidence="7" id="KW-1185">Reference proteome</keyword>
<dbReference type="SUPFAM" id="SSF56796">
    <property type="entry name" value="Dehydroquinate synthase-like"/>
    <property type="match status" value="1"/>
</dbReference>
<dbReference type="PANTHER" id="PTHR11496:SF102">
    <property type="entry name" value="ALCOHOL DEHYDROGENASE 4"/>
    <property type="match status" value="1"/>
</dbReference>
<dbReference type="AlphaFoldDB" id="A0AA96LD77"/>
<dbReference type="GO" id="GO:0004022">
    <property type="term" value="F:alcohol dehydrogenase (NAD+) activity"/>
    <property type="evidence" value="ECO:0007669"/>
    <property type="project" value="TreeGrafter"/>
</dbReference>
<dbReference type="InterPro" id="IPR039697">
    <property type="entry name" value="Alcohol_dehydrogenase_Fe"/>
</dbReference>
<evidence type="ECO:0000256" key="2">
    <source>
        <dbReference type="ARBA" id="ARBA00023002"/>
    </source>
</evidence>
<organism evidence="6 7">
    <name type="scientific">Paenibacillus aurantius</name>
    <dbReference type="NCBI Taxonomy" id="2918900"/>
    <lineage>
        <taxon>Bacteria</taxon>
        <taxon>Bacillati</taxon>
        <taxon>Bacillota</taxon>
        <taxon>Bacilli</taxon>
        <taxon>Bacillales</taxon>
        <taxon>Paenibacillaceae</taxon>
        <taxon>Paenibacillus</taxon>
    </lineage>
</organism>
<dbReference type="FunFam" id="3.40.50.1970:FF:000003">
    <property type="entry name" value="Alcohol dehydrogenase, iron-containing"/>
    <property type="match status" value="1"/>
</dbReference>
<keyword evidence="3" id="KW-0520">NAD</keyword>
<dbReference type="RefSeq" id="WP_315603344.1">
    <property type="nucleotide sequence ID" value="NZ_CP130318.1"/>
</dbReference>
<feature type="domain" description="Alcohol dehydrogenase iron-type/glycerol dehydrogenase GldA" evidence="4">
    <location>
        <begin position="14"/>
        <end position="179"/>
    </location>
</feature>
<gene>
    <name evidence="6" type="ORF">MJA45_18275</name>
</gene>
<dbReference type="PROSITE" id="PS00913">
    <property type="entry name" value="ADH_IRON_1"/>
    <property type="match status" value="1"/>
</dbReference>
<protein>
    <submittedName>
        <fullName evidence="6">Iron-containing alcohol dehydrogenase</fullName>
        <ecNumber evidence="6">1.1.1.-</ecNumber>
    </submittedName>
</protein>
<dbReference type="GO" id="GO:0046872">
    <property type="term" value="F:metal ion binding"/>
    <property type="evidence" value="ECO:0007669"/>
    <property type="project" value="InterPro"/>
</dbReference>
<evidence type="ECO:0000313" key="6">
    <source>
        <dbReference type="EMBL" id="WNQ09572.1"/>
    </source>
</evidence>
<keyword evidence="2 6" id="KW-0560">Oxidoreductase</keyword>
<evidence type="ECO:0000313" key="7">
    <source>
        <dbReference type="Proteomes" id="UP001305702"/>
    </source>
</evidence>
<dbReference type="CDD" id="cd08551">
    <property type="entry name" value="Fe-ADH"/>
    <property type="match status" value="1"/>
</dbReference>
<accession>A0AA96LD77</accession>
<name>A0AA96LD77_9BACL</name>
<evidence type="ECO:0000259" key="4">
    <source>
        <dbReference type="Pfam" id="PF00465"/>
    </source>
</evidence>
<dbReference type="KEGG" id="paun:MJA45_18275"/>
<dbReference type="Proteomes" id="UP001305702">
    <property type="component" value="Chromosome"/>
</dbReference>
<sequence length="392" mass="41410">MGTHSKLTFAPLCYIGCGAVCRLSDEVNKHGAKRVLLIADPILVKLGTASRIAAQVEGPACSVDVFADVTPEPSLELGERLIEHTRSGKYDFVVGLGGGSALDLAKLAAVLSGNVGKAADYLNLSASRRIAHKGLPKVLIPTTSGTGSEVTNIAVLSLDHTKDVVVHDYLLADAAIVDPELTLTVPPRVTAATGMDALTHAVEAYLSVSATPATDALALHAVRLIGRSLRRAVQDGAYLPAREEMSQASFMAGLAFFNAGVAGVHALAYPLGGQFHLPHGEANAVLLPYVMRHIASSCRGRMTDLRHALDPGSVFQPDAEAPEPFVAQLHNLIKDIGLPERLEAWNIAERDLAGLADDACKQTRLLARSPMPLGRDDIYAIYKAACDGPAKE</sequence>
<evidence type="ECO:0000256" key="3">
    <source>
        <dbReference type="ARBA" id="ARBA00023027"/>
    </source>
</evidence>
<dbReference type="EMBL" id="CP130318">
    <property type="protein sequence ID" value="WNQ09572.1"/>
    <property type="molecule type" value="Genomic_DNA"/>
</dbReference>
<reference evidence="6 7" key="1">
    <citation type="submission" date="2022-02" db="EMBL/GenBank/DDBJ databases">
        <title>Paenibacillus sp. MBLB1776 Whole Genome Shotgun Sequencing.</title>
        <authorList>
            <person name="Hwang C.Y."/>
            <person name="Cho E.-S."/>
            <person name="Seo M.-J."/>
        </authorList>
    </citation>
    <scope>NUCLEOTIDE SEQUENCE [LARGE SCALE GENOMIC DNA]</scope>
    <source>
        <strain evidence="6 7">MBLB1776</strain>
    </source>
</reference>
<dbReference type="FunFam" id="1.20.1090.10:FF:000001">
    <property type="entry name" value="Aldehyde-alcohol dehydrogenase"/>
    <property type="match status" value="1"/>
</dbReference>
<proteinExistence type="inferred from homology"/>
<evidence type="ECO:0000259" key="5">
    <source>
        <dbReference type="Pfam" id="PF25137"/>
    </source>
</evidence>
<dbReference type="PANTHER" id="PTHR11496">
    <property type="entry name" value="ALCOHOL DEHYDROGENASE"/>
    <property type="match status" value="1"/>
</dbReference>
<dbReference type="Gene3D" id="1.20.1090.10">
    <property type="entry name" value="Dehydroquinate synthase-like - alpha domain"/>
    <property type="match status" value="1"/>
</dbReference>
<dbReference type="InterPro" id="IPR018211">
    <property type="entry name" value="ADH_Fe_CS"/>
</dbReference>
<dbReference type="Pfam" id="PF00465">
    <property type="entry name" value="Fe-ADH"/>
    <property type="match status" value="1"/>
</dbReference>
<comment type="similarity">
    <text evidence="1">Belongs to the iron-containing alcohol dehydrogenase family.</text>
</comment>
<dbReference type="Gene3D" id="3.40.50.1970">
    <property type="match status" value="1"/>
</dbReference>
<evidence type="ECO:0000256" key="1">
    <source>
        <dbReference type="ARBA" id="ARBA00007358"/>
    </source>
</evidence>
<dbReference type="InterPro" id="IPR001670">
    <property type="entry name" value="ADH_Fe/GldA"/>
</dbReference>